<keyword evidence="2" id="KW-0645">Protease</keyword>
<evidence type="ECO:0000259" key="5">
    <source>
        <dbReference type="PROSITE" id="PS50175"/>
    </source>
</evidence>
<comment type="similarity">
    <text evidence="1">Belongs to the DDI1 family.</text>
</comment>
<dbReference type="PANTHER" id="PTHR12917">
    <property type="entry name" value="ASPARTYL PROTEASE DDI-RELATED"/>
    <property type="match status" value="1"/>
</dbReference>
<keyword evidence="3" id="KW-0064">Aspartyl protease</keyword>
<accession>A0A7S3F5R4</accession>
<dbReference type="EMBL" id="HBHX01049098">
    <property type="protein sequence ID" value="CAE0128580.1"/>
    <property type="molecule type" value="Transcribed_RNA"/>
</dbReference>
<dbReference type="InterPro" id="IPR019103">
    <property type="entry name" value="Peptidase_aspartic_DDI1-type"/>
</dbReference>
<dbReference type="Pfam" id="PF09668">
    <property type="entry name" value="Asp_protease"/>
    <property type="match status" value="1"/>
</dbReference>
<dbReference type="PANTHER" id="PTHR12917:SF1">
    <property type="entry name" value="AT13091P"/>
    <property type="match status" value="1"/>
</dbReference>
<dbReference type="GO" id="GO:0006508">
    <property type="term" value="P:proteolysis"/>
    <property type="evidence" value="ECO:0007669"/>
    <property type="project" value="UniProtKB-KW"/>
</dbReference>
<evidence type="ECO:0000313" key="6">
    <source>
        <dbReference type="EMBL" id="CAE0128580.1"/>
    </source>
</evidence>
<evidence type="ECO:0000256" key="4">
    <source>
        <dbReference type="ARBA" id="ARBA00022801"/>
    </source>
</evidence>
<organism evidence="6">
    <name type="scientific">Haptolina ericina</name>
    <dbReference type="NCBI Taxonomy" id="156174"/>
    <lineage>
        <taxon>Eukaryota</taxon>
        <taxon>Haptista</taxon>
        <taxon>Haptophyta</taxon>
        <taxon>Prymnesiophyceae</taxon>
        <taxon>Prymnesiales</taxon>
        <taxon>Prymnesiaceae</taxon>
        <taxon>Haptolina</taxon>
    </lineage>
</organism>
<protein>
    <recommendedName>
        <fullName evidence="5">Peptidase A2 domain-containing protein</fullName>
    </recommendedName>
</protein>
<reference evidence="6" key="1">
    <citation type="submission" date="2021-01" db="EMBL/GenBank/DDBJ databases">
        <authorList>
            <person name="Corre E."/>
            <person name="Pelletier E."/>
            <person name="Niang G."/>
            <person name="Scheremetjew M."/>
            <person name="Finn R."/>
            <person name="Kale V."/>
            <person name="Holt S."/>
            <person name="Cochrane G."/>
            <person name="Meng A."/>
            <person name="Brown T."/>
            <person name="Cohen L."/>
        </authorList>
    </citation>
    <scope>NUCLEOTIDE SEQUENCE</scope>
    <source>
        <strain evidence="6">CCMP281</strain>
    </source>
</reference>
<dbReference type="SUPFAM" id="SSF50630">
    <property type="entry name" value="Acid proteases"/>
    <property type="match status" value="1"/>
</dbReference>
<evidence type="ECO:0000256" key="2">
    <source>
        <dbReference type="ARBA" id="ARBA00022670"/>
    </source>
</evidence>
<dbReference type="InterPro" id="IPR001995">
    <property type="entry name" value="Peptidase_A2_cat"/>
</dbReference>
<evidence type="ECO:0000256" key="3">
    <source>
        <dbReference type="ARBA" id="ARBA00022750"/>
    </source>
</evidence>
<evidence type="ECO:0000256" key="1">
    <source>
        <dbReference type="ARBA" id="ARBA00009136"/>
    </source>
</evidence>
<proteinExistence type="inferred from homology"/>
<dbReference type="AlphaFoldDB" id="A0A7S3F5R4"/>
<dbReference type="InterPro" id="IPR021109">
    <property type="entry name" value="Peptidase_aspartic_dom_sf"/>
</dbReference>
<keyword evidence="4" id="KW-0378">Hydrolase</keyword>
<dbReference type="Gene3D" id="2.40.70.10">
    <property type="entry name" value="Acid Proteases"/>
    <property type="match status" value="1"/>
</dbReference>
<feature type="domain" description="Peptidase A2" evidence="5">
    <location>
        <begin position="13"/>
        <end position="94"/>
    </location>
</feature>
<sequence>MLYVSCTLNDVPVKAFIDTGAQMTVMNVQCAQKCNLLHLVDKRFKGVAAGVGTAPIHGRVHMATVRFGRKAAVDIAIVVMEMNGGPELLLGLDVMRKYQACVDLGRNSLIIGGEAVPFVEGDRQHRHR</sequence>
<dbReference type="GO" id="GO:0004190">
    <property type="term" value="F:aspartic-type endopeptidase activity"/>
    <property type="evidence" value="ECO:0007669"/>
    <property type="project" value="UniProtKB-KW"/>
</dbReference>
<gene>
    <name evidence="6" type="ORF">HERI1096_LOCUS27197</name>
</gene>
<dbReference type="PROSITE" id="PS50175">
    <property type="entry name" value="ASP_PROT_RETROV"/>
    <property type="match status" value="1"/>
</dbReference>
<name>A0A7S3F5R4_9EUKA</name>